<dbReference type="NCBIfam" id="TIGR00254">
    <property type="entry name" value="GGDEF"/>
    <property type="match status" value="1"/>
</dbReference>
<dbReference type="InterPro" id="IPR013767">
    <property type="entry name" value="PAS_fold"/>
</dbReference>
<feature type="domain" description="GGDEF" evidence="4">
    <location>
        <begin position="326"/>
        <end position="462"/>
    </location>
</feature>
<dbReference type="Pfam" id="PF00989">
    <property type="entry name" value="PAS"/>
    <property type="match status" value="1"/>
</dbReference>
<evidence type="ECO:0000259" key="2">
    <source>
        <dbReference type="PROSITE" id="PS50113"/>
    </source>
</evidence>
<dbReference type="SUPFAM" id="SSF141868">
    <property type="entry name" value="EAL domain-like"/>
    <property type="match status" value="1"/>
</dbReference>
<dbReference type="InterPro" id="IPR001633">
    <property type="entry name" value="EAL_dom"/>
</dbReference>
<dbReference type="SUPFAM" id="SSF55781">
    <property type="entry name" value="GAF domain-like"/>
    <property type="match status" value="1"/>
</dbReference>
<dbReference type="NCBIfam" id="TIGR00229">
    <property type="entry name" value="sensory_box"/>
    <property type="match status" value="1"/>
</dbReference>
<accession>A0A3A3Z5Z1</accession>
<dbReference type="Pfam" id="PF01590">
    <property type="entry name" value="GAF"/>
    <property type="match status" value="1"/>
</dbReference>
<evidence type="ECO:0000259" key="4">
    <source>
        <dbReference type="PROSITE" id="PS50887"/>
    </source>
</evidence>
<dbReference type="Gene3D" id="3.30.450.20">
    <property type="entry name" value="PAS domain"/>
    <property type="match status" value="1"/>
</dbReference>
<dbReference type="Gene3D" id="3.30.450.40">
    <property type="match status" value="1"/>
</dbReference>
<feature type="domain" description="PAS" evidence="1">
    <location>
        <begin position="166"/>
        <end position="221"/>
    </location>
</feature>
<dbReference type="InterPro" id="IPR000700">
    <property type="entry name" value="PAS-assoc_C"/>
</dbReference>
<dbReference type="PROSITE" id="PS50887">
    <property type="entry name" value="GGDEF"/>
    <property type="match status" value="1"/>
</dbReference>
<dbReference type="PROSITE" id="PS50112">
    <property type="entry name" value="PAS"/>
    <property type="match status" value="1"/>
</dbReference>
<dbReference type="Pfam" id="PF00563">
    <property type="entry name" value="EAL"/>
    <property type="match status" value="1"/>
</dbReference>
<evidence type="ECO:0000259" key="3">
    <source>
        <dbReference type="PROSITE" id="PS50883"/>
    </source>
</evidence>
<dbReference type="Pfam" id="PF00990">
    <property type="entry name" value="GGDEF"/>
    <property type="match status" value="1"/>
</dbReference>
<feature type="domain" description="EAL" evidence="3">
    <location>
        <begin position="470"/>
        <end position="723"/>
    </location>
</feature>
<dbReference type="PANTHER" id="PTHR44757">
    <property type="entry name" value="DIGUANYLATE CYCLASE DGCP"/>
    <property type="match status" value="1"/>
</dbReference>
<comment type="caution">
    <text evidence="5">The sequence shown here is derived from an EMBL/GenBank/DDBJ whole genome shotgun (WGS) entry which is preliminary data.</text>
</comment>
<sequence>MLHVHDEGGPARPRLRLGDVDRAALDRLTRAAAAACGAPVALLSLLDGPEQHVLSQRSDHAPLPERFPAVADLCGRVAAQARPVAVEDVRRLGGATDPARLEAHGVRAYLGEPLLAPGGGVLGVLCVVDRLPHGWTEDDAQVLRDLAASAVSEVSLRASLREARRSRETTRSVLATAMDAVVVMDARGRVTEWNRAAEVSFGWAREEALGVPLSSLVVPPEMRAGHDAGVARNAQQEPSGRFGRRLELEAVRRDGSRLPVELTMTRSDVDGEPRFTGYLRDISERRALEDRLAHLAYHDPLTGLLNRAALERDLADVLAAAQERGEQVALLYLDVDDFKDINDAHGHGAGDRLLAHVADVLRAEAPAGSLIARHGGDEFMVVLHGPGVGPEHAVAVTAALRAGLAAPLVGTGEQVRDGVGASLGVSLYPSDAQDAVELLAHADAAMYRAKRAGRGGAAVYDARTDDPTARLSLLARLRRALADGALELHYQPIVDLRTGAVVGVESLARWEDPLHGRVGPDVFVPLAESGGLVVALGELVVDRAVAQLAAWRGQGLDVGVVTVNVSARHLRHGPLLETLDAAVARHSVPYDRVAVELTESAVMEDPERTVPVLQGLRERGVPVSVDDFGTGYSSLGRLLHLPVDGLKLDRSFVDPLPDPRAGAVVEAVARLAEGLGLYGVAEGIETAEQQRLLVRAGWRYGQGYHLARPLPPERLAAWARPRQPAPSPAS</sequence>
<dbReference type="SMART" id="SM00052">
    <property type="entry name" value="EAL"/>
    <property type="match status" value="1"/>
</dbReference>
<dbReference type="Gene3D" id="3.30.70.270">
    <property type="match status" value="1"/>
</dbReference>
<dbReference type="SUPFAM" id="SSF55785">
    <property type="entry name" value="PYP-like sensor domain (PAS domain)"/>
    <property type="match status" value="1"/>
</dbReference>
<dbReference type="Gene3D" id="3.20.20.450">
    <property type="entry name" value="EAL domain"/>
    <property type="match status" value="1"/>
</dbReference>
<evidence type="ECO:0000313" key="6">
    <source>
        <dbReference type="Proteomes" id="UP000265614"/>
    </source>
</evidence>
<dbReference type="CDD" id="cd01949">
    <property type="entry name" value="GGDEF"/>
    <property type="match status" value="1"/>
</dbReference>
<dbReference type="EMBL" id="QZEZ01000002">
    <property type="protein sequence ID" value="RJK97128.1"/>
    <property type="molecule type" value="Genomic_DNA"/>
</dbReference>
<dbReference type="InterPro" id="IPR000014">
    <property type="entry name" value="PAS"/>
</dbReference>
<dbReference type="InterPro" id="IPR029016">
    <property type="entry name" value="GAF-like_dom_sf"/>
</dbReference>
<dbReference type="GO" id="GO:0006355">
    <property type="term" value="P:regulation of DNA-templated transcription"/>
    <property type="evidence" value="ECO:0007669"/>
    <property type="project" value="InterPro"/>
</dbReference>
<dbReference type="CDD" id="cd00130">
    <property type="entry name" value="PAS"/>
    <property type="match status" value="1"/>
</dbReference>
<dbReference type="InterPro" id="IPR052155">
    <property type="entry name" value="Biofilm_reg_signaling"/>
</dbReference>
<dbReference type="SMART" id="SM00267">
    <property type="entry name" value="GGDEF"/>
    <property type="match status" value="1"/>
</dbReference>
<organism evidence="5 6">
    <name type="scientific">Vallicoccus soli</name>
    <dbReference type="NCBI Taxonomy" id="2339232"/>
    <lineage>
        <taxon>Bacteria</taxon>
        <taxon>Bacillati</taxon>
        <taxon>Actinomycetota</taxon>
        <taxon>Actinomycetes</taxon>
        <taxon>Motilibacterales</taxon>
        <taxon>Vallicoccaceae</taxon>
        <taxon>Vallicoccus</taxon>
    </lineage>
</organism>
<evidence type="ECO:0000259" key="1">
    <source>
        <dbReference type="PROSITE" id="PS50112"/>
    </source>
</evidence>
<dbReference type="InterPro" id="IPR003018">
    <property type="entry name" value="GAF"/>
</dbReference>
<name>A0A3A3Z5Z1_9ACTN</name>
<dbReference type="Proteomes" id="UP000265614">
    <property type="component" value="Unassembled WGS sequence"/>
</dbReference>
<reference evidence="5 6" key="1">
    <citation type="submission" date="2018-09" db="EMBL/GenBank/DDBJ databases">
        <title>YIM 75000 draft genome.</title>
        <authorList>
            <person name="Tang S."/>
            <person name="Feng Y."/>
        </authorList>
    </citation>
    <scope>NUCLEOTIDE SEQUENCE [LARGE SCALE GENOMIC DNA]</scope>
    <source>
        <strain evidence="5 6">YIM 75000</strain>
    </source>
</reference>
<dbReference type="InterPro" id="IPR000160">
    <property type="entry name" value="GGDEF_dom"/>
</dbReference>
<dbReference type="InterPro" id="IPR043128">
    <property type="entry name" value="Rev_trsase/Diguanyl_cyclase"/>
</dbReference>
<dbReference type="SUPFAM" id="SSF55073">
    <property type="entry name" value="Nucleotide cyclase"/>
    <property type="match status" value="1"/>
</dbReference>
<evidence type="ECO:0000313" key="5">
    <source>
        <dbReference type="EMBL" id="RJK97128.1"/>
    </source>
</evidence>
<keyword evidence="6" id="KW-1185">Reference proteome</keyword>
<dbReference type="PANTHER" id="PTHR44757:SF2">
    <property type="entry name" value="BIOFILM ARCHITECTURE MAINTENANCE PROTEIN MBAA"/>
    <property type="match status" value="1"/>
</dbReference>
<protein>
    <submittedName>
        <fullName evidence="5">EAL domain-containing protein</fullName>
    </submittedName>
</protein>
<dbReference type="InterPro" id="IPR035919">
    <property type="entry name" value="EAL_sf"/>
</dbReference>
<proteinExistence type="predicted"/>
<dbReference type="PROSITE" id="PS50883">
    <property type="entry name" value="EAL"/>
    <property type="match status" value="1"/>
</dbReference>
<dbReference type="SMART" id="SM00065">
    <property type="entry name" value="GAF"/>
    <property type="match status" value="1"/>
</dbReference>
<dbReference type="SMART" id="SM00091">
    <property type="entry name" value="PAS"/>
    <property type="match status" value="1"/>
</dbReference>
<dbReference type="InterPro" id="IPR035965">
    <property type="entry name" value="PAS-like_dom_sf"/>
</dbReference>
<dbReference type="InterPro" id="IPR029787">
    <property type="entry name" value="Nucleotide_cyclase"/>
</dbReference>
<dbReference type="PROSITE" id="PS50113">
    <property type="entry name" value="PAC"/>
    <property type="match status" value="1"/>
</dbReference>
<feature type="domain" description="PAC" evidence="2">
    <location>
        <begin position="244"/>
        <end position="294"/>
    </location>
</feature>
<dbReference type="AlphaFoldDB" id="A0A3A3Z5Z1"/>
<gene>
    <name evidence="5" type="ORF">D5H78_07940</name>
</gene>
<dbReference type="CDD" id="cd01948">
    <property type="entry name" value="EAL"/>
    <property type="match status" value="1"/>
</dbReference>